<gene>
    <name evidence="1" type="ORF">BaRGS_00016564</name>
</gene>
<dbReference type="Proteomes" id="UP001519460">
    <property type="component" value="Unassembled WGS sequence"/>
</dbReference>
<evidence type="ECO:0000313" key="1">
    <source>
        <dbReference type="EMBL" id="KAK7492267.1"/>
    </source>
</evidence>
<proteinExistence type="predicted"/>
<dbReference type="EMBL" id="JACVVK020000105">
    <property type="protein sequence ID" value="KAK7492267.1"/>
    <property type="molecule type" value="Genomic_DNA"/>
</dbReference>
<reference evidence="1 2" key="1">
    <citation type="journal article" date="2023" name="Sci. Data">
        <title>Genome assembly of the Korean intertidal mud-creeper Batillaria attramentaria.</title>
        <authorList>
            <person name="Patra A.K."/>
            <person name="Ho P.T."/>
            <person name="Jun S."/>
            <person name="Lee S.J."/>
            <person name="Kim Y."/>
            <person name="Won Y.J."/>
        </authorList>
    </citation>
    <scope>NUCLEOTIDE SEQUENCE [LARGE SCALE GENOMIC DNA]</scope>
    <source>
        <strain evidence="1">Wonlab-2016</strain>
    </source>
</reference>
<feature type="non-terminal residue" evidence="1">
    <location>
        <position position="76"/>
    </location>
</feature>
<protein>
    <submittedName>
        <fullName evidence="1">Uncharacterized protein</fullName>
    </submittedName>
</protein>
<comment type="caution">
    <text evidence="1">The sequence shown here is derived from an EMBL/GenBank/DDBJ whole genome shotgun (WGS) entry which is preliminary data.</text>
</comment>
<evidence type="ECO:0000313" key="2">
    <source>
        <dbReference type="Proteomes" id="UP001519460"/>
    </source>
</evidence>
<keyword evidence="2" id="KW-1185">Reference proteome</keyword>
<dbReference type="AlphaFoldDB" id="A0ABD0KZS0"/>
<accession>A0ABD0KZS0</accession>
<name>A0ABD0KZS0_9CAEN</name>
<sequence length="76" mass="8244">MGRKLKEPASKCQLGEAGGVSLSESPTLVSCRAVSALIISWYILGYPLPYVRFRVLSSPSHIDAVHAHAHKLTDIL</sequence>
<organism evidence="1 2">
    <name type="scientific">Batillaria attramentaria</name>
    <dbReference type="NCBI Taxonomy" id="370345"/>
    <lineage>
        <taxon>Eukaryota</taxon>
        <taxon>Metazoa</taxon>
        <taxon>Spiralia</taxon>
        <taxon>Lophotrochozoa</taxon>
        <taxon>Mollusca</taxon>
        <taxon>Gastropoda</taxon>
        <taxon>Caenogastropoda</taxon>
        <taxon>Sorbeoconcha</taxon>
        <taxon>Cerithioidea</taxon>
        <taxon>Batillariidae</taxon>
        <taxon>Batillaria</taxon>
    </lineage>
</organism>